<dbReference type="SUPFAM" id="SSF53383">
    <property type="entry name" value="PLP-dependent transferases"/>
    <property type="match status" value="1"/>
</dbReference>
<dbReference type="GO" id="GO:0008483">
    <property type="term" value="F:transaminase activity"/>
    <property type="evidence" value="ECO:0007669"/>
    <property type="project" value="UniProtKB-KW"/>
</dbReference>
<dbReference type="Proteomes" id="UP001219584">
    <property type="component" value="Chromosome"/>
</dbReference>
<dbReference type="InterPro" id="IPR015421">
    <property type="entry name" value="PyrdxlP-dep_Trfase_major"/>
</dbReference>
<protein>
    <submittedName>
        <fullName evidence="4">Aminotransferase class I/II-fold pyridoxal phosphate-dependent enzyme</fullName>
    </submittedName>
</protein>
<keyword evidence="1 3" id="KW-0663">Pyridoxal phosphate</keyword>
<dbReference type="Pfam" id="PF01041">
    <property type="entry name" value="DegT_DnrJ_EryC1"/>
    <property type="match status" value="1"/>
</dbReference>
<sequence>MRPDIEGFLAYSKQFYAQRQYTNNGPLVRQLEKRLATLHRTEYCVTFCSGFWALVLAISKLALQGKSEIVMPSLTYRRMADIAAWNRLQPRFCEVDPHTLAMSAATAKECINDNTALILCVHPIVNCCDSEGVAALARERQIPLLFDAVESVYETQAAGKVGQFGDAEIFSLHASKLLNGYEGGYLTTNNRQLAEDLSLMRGFGFKHADNIAVPGGMNAKLNEIHAAMALASLDDLEQQVARNRVRYRLYQRLLQSIPGMQLLEFDEHHATSYKNIVVRLDADWPLSRADTLRILHAEKIVARPYYYPALHQKSMAYPHVAADLPVTDVLADQFLLLPCGHHVEEHDIEQIAALLAMLAQQATAIKHQLEAA</sequence>
<evidence type="ECO:0000256" key="1">
    <source>
        <dbReference type="ARBA" id="ARBA00022898"/>
    </source>
</evidence>
<reference evidence="4 5" key="1">
    <citation type="submission" date="2023-04" db="EMBL/GenBank/DDBJ databases">
        <title>Nanopore sequencing of Janthinobacterium from water.</title>
        <authorList>
            <person name="Ciuchcinski K."/>
            <person name="Rokowska A."/>
            <person name="Dziewit L."/>
        </authorList>
    </citation>
    <scope>NUCLEOTIDE SEQUENCE [LARGE SCALE GENOMIC DNA]</scope>
    <source>
        <strain evidence="4 5">DEMB2</strain>
    </source>
</reference>
<evidence type="ECO:0000256" key="3">
    <source>
        <dbReference type="RuleBase" id="RU004508"/>
    </source>
</evidence>
<dbReference type="InterPro" id="IPR000653">
    <property type="entry name" value="DegT/StrS_aminotransferase"/>
</dbReference>
<comment type="similarity">
    <text evidence="2 3">Belongs to the DegT/DnrJ/EryC1 family.</text>
</comment>
<accession>A0ABY8IDK2</accession>
<keyword evidence="4" id="KW-0808">Transferase</keyword>
<dbReference type="PANTHER" id="PTHR30244">
    <property type="entry name" value="TRANSAMINASE"/>
    <property type="match status" value="1"/>
</dbReference>
<proteinExistence type="inferred from homology"/>
<dbReference type="Gene3D" id="3.90.1150.10">
    <property type="entry name" value="Aspartate Aminotransferase, domain 1"/>
    <property type="match status" value="1"/>
</dbReference>
<keyword evidence="4" id="KW-0032">Aminotransferase</keyword>
<dbReference type="Gene3D" id="3.40.640.10">
    <property type="entry name" value="Type I PLP-dependent aspartate aminotransferase-like (Major domain)"/>
    <property type="match status" value="1"/>
</dbReference>
<dbReference type="PANTHER" id="PTHR30244:SF9">
    <property type="entry name" value="PROTEIN RV3402C"/>
    <property type="match status" value="1"/>
</dbReference>
<name>A0ABY8IDK2_9BURK</name>
<dbReference type="EMBL" id="CP121464">
    <property type="protein sequence ID" value="WFR82132.1"/>
    <property type="molecule type" value="Genomic_DNA"/>
</dbReference>
<organism evidence="4 5">
    <name type="scientific">Janthinobacterium rivuli</name>
    <dbReference type="NCBI Taxonomy" id="2751478"/>
    <lineage>
        <taxon>Bacteria</taxon>
        <taxon>Pseudomonadati</taxon>
        <taxon>Pseudomonadota</taxon>
        <taxon>Betaproteobacteria</taxon>
        <taxon>Burkholderiales</taxon>
        <taxon>Oxalobacteraceae</taxon>
        <taxon>Janthinobacterium</taxon>
    </lineage>
</organism>
<evidence type="ECO:0000256" key="2">
    <source>
        <dbReference type="ARBA" id="ARBA00037999"/>
    </source>
</evidence>
<evidence type="ECO:0000313" key="5">
    <source>
        <dbReference type="Proteomes" id="UP001219584"/>
    </source>
</evidence>
<evidence type="ECO:0000313" key="4">
    <source>
        <dbReference type="EMBL" id="WFR82132.1"/>
    </source>
</evidence>
<dbReference type="InterPro" id="IPR015424">
    <property type="entry name" value="PyrdxlP-dep_Trfase"/>
</dbReference>
<keyword evidence="5" id="KW-1185">Reference proteome</keyword>
<dbReference type="PIRSF" id="PIRSF000390">
    <property type="entry name" value="PLP_StrS"/>
    <property type="match status" value="1"/>
</dbReference>
<gene>
    <name evidence="4" type="ORF">P9875_13600</name>
</gene>
<dbReference type="RefSeq" id="WP_278318682.1">
    <property type="nucleotide sequence ID" value="NZ_CP121464.1"/>
</dbReference>
<dbReference type="InterPro" id="IPR015422">
    <property type="entry name" value="PyrdxlP-dep_Trfase_small"/>
</dbReference>